<accession>S9V4R3</accession>
<dbReference type="EMBL" id="ATMH01010239">
    <property type="protein sequence ID" value="EPY17875.1"/>
    <property type="molecule type" value="Genomic_DNA"/>
</dbReference>
<evidence type="ECO:0000313" key="3">
    <source>
        <dbReference type="Proteomes" id="UP000015354"/>
    </source>
</evidence>
<reference evidence="2 3" key="1">
    <citation type="journal article" date="2013" name="PLoS ONE">
        <title>Predicting the Proteins of Angomonas deanei, Strigomonas culicis and Their Respective Endosymbionts Reveals New Aspects of the Trypanosomatidae Family.</title>
        <authorList>
            <person name="Motta M.C."/>
            <person name="Martins A.C."/>
            <person name="de Souza S.S."/>
            <person name="Catta-Preta C.M."/>
            <person name="Silva R."/>
            <person name="Klein C.C."/>
            <person name="de Almeida L.G."/>
            <person name="de Lima Cunha O."/>
            <person name="Ciapina L.P."/>
            <person name="Brocchi M."/>
            <person name="Colabardini A.C."/>
            <person name="de Araujo Lima B."/>
            <person name="Machado C.R."/>
            <person name="de Almeida Soares C.M."/>
            <person name="Probst C.M."/>
            <person name="de Menezes C.B."/>
            <person name="Thompson C.E."/>
            <person name="Bartholomeu D.C."/>
            <person name="Gradia D.F."/>
            <person name="Pavoni D.P."/>
            <person name="Grisard E.C."/>
            <person name="Fantinatti-Garboggini F."/>
            <person name="Marchini F.K."/>
            <person name="Rodrigues-Luiz G.F."/>
            <person name="Wagner G."/>
            <person name="Goldman G.H."/>
            <person name="Fietto J.L."/>
            <person name="Elias M.C."/>
            <person name="Goldman M.H."/>
            <person name="Sagot M.F."/>
            <person name="Pereira M."/>
            <person name="Stoco P.H."/>
            <person name="de Mendonca-Neto R.P."/>
            <person name="Teixeira S.M."/>
            <person name="Maciel T.E."/>
            <person name="de Oliveira Mendes T.A."/>
            <person name="Urmenyi T.P."/>
            <person name="de Souza W."/>
            <person name="Schenkman S."/>
            <person name="de Vasconcelos A.T."/>
        </authorList>
    </citation>
    <scope>NUCLEOTIDE SEQUENCE [LARGE SCALE GENOMIC DNA]</scope>
</reference>
<dbReference type="Proteomes" id="UP000015354">
    <property type="component" value="Unassembled WGS sequence"/>
</dbReference>
<dbReference type="AlphaFoldDB" id="S9V4R3"/>
<organism evidence="2 3">
    <name type="scientific">Strigomonas culicis</name>
    <dbReference type="NCBI Taxonomy" id="28005"/>
    <lineage>
        <taxon>Eukaryota</taxon>
        <taxon>Discoba</taxon>
        <taxon>Euglenozoa</taxon>
        <taxon>Kinetoplastea</taxon>
        <taxon>Metakinetoplastina</taxon>
        <taxon>Trypanosomatida</taxon>
        <taxon>Trypanosomatidae</taxon>
        <taxon>Strigomonadinae</taxon>
        <taxon>Strigomonas</taxon>
    </lineage>
</organism>
<feature type="region of interest" description="Disordered" evidence="1">
    <location>
        <begin position="163"/>
        <end position="230"/>
    </location>
</feature>
<protein>
    <submittedName>
        <fullName evidence="2">Uncharacterized protein</fullName>
    </submittedName>
</protein>
<keyword evidence="3" id="KW-1185">Reference proteome</keyword>
<comment type="caution">
    <text evidence="2">The sequence shown here is derived from an EMBL/GenBank/DDBJ whole genome shotgun (WGS) entry which is preliminary data.</text>
</comment>
<gene>
    <name evidence="2" type="ORF">STCU_10355</name>
</gene>
<sequence>MPGRSQSVVGLARACLDALSPEEAEELLCVFERFDESDMNESEFVENTLMYVRECQRVDTSYVSPLLTKVPPQEKPLHHKPKPTDLPVITREKPDAAAIERAKAKREERMALWREEARQRQEGPDGVGALPAQYTFQPAPRRLIPEACRPDVLVAVRHTRTSELRRAHVDQQQQGRGSPEPAAPSQEREPAAAHPHQTARSLFQMTPRGDLTSTRPASQHAHAAPELFIG</sequence>
<name>S9V4R3_9TRYP</name>
<proteinExistence type="predicted"/>
<evidence type="ECO:0000256" key="1">
    <source>
        <dbReference type="SAM" id="MobiDB-lite"/>
    </source>
</evidence>
<dbReference type="OrthoDB" id="265282at2759"/>
<evidence type="ECO:0000313" key="2">
    <source>
        <dbReference type="EMBL" id="EPY17875.1"/>
    </source>
</evidence>